<evidence type="ECO:0000256" key="1">
    <source>
        <dbReference type="SAM" id="MobiDB-lite"/>
    </source>
</evidence>
<keyword evidence="4" id="KW-1185">Reference proteome</keyword>
<dbReference type="PANTHER" id="PTHR10579">
    <property type="entry name" value="CALCIUM-ACTIVATED CHLORIDE CHANNEL REGULATOR"/>
    <property type="match status" value="1"/>
</dbReference>
<accession>A0AAE4FU51</accession>
<proteinExistence type="predicted"/>
<comment type="caution">
    <text evidence="3">The sequence shown here is derived from an EMBL/GenBank/DDBJ whole genome shotgun (WGS) entry which is preliminary data.</text>
</comment>
<organism evidence="3 4">
    <name type="scientific">Pseudocalidococcus azoricus BACA0444</name>
    <dbReference type="NCBI Taxonomy" id="2918990"/>
    <lineage>
        <taxon>Bacteria</taxon>
        <taxon>Bacillati</taxon>
        <taxon>Cyanobacteriota</taxon>
        <taxon>Cyanophyceae</taxon>
        <taxon>Acaryochloridales</taxon>
        <taxon>Thermosynechococcaceae</taxon>
        <taxon>Pseudocalidococcus</taxon>
        <taxon>Pseudocalidococcus azoricus</taxon>
    </lineage>
</organism>
<dbReference type="SUPFAM" id="SSF53300">
    <property type="entry name" value="vWA-like"/>
    <property type="match status" value="1"/>
</dbReference>
<sequence length="419" mass="44595">MIIQLQASLSDAALPANQASQRQISVSLSAQANQTGPNPPLNVCLILDHSGSMAGQPLETVKKAAQSIVDRMRPQDRLAIVIFDHTAKVLVPNQTVTNPAQMKAKIASVTAAGGTAIDLGMKLGLEQLAEGKKDAISQAFVLTDGENEHGSNEKCLTYAQLATSYNITFNALGFGEHWNQYTLEKIADAGAGLLSYIEYPEQAISVFQALFNRIQSIGLTNAHLEINLGPGVKLADLKAAAQVAPETIELDQQISRLSPSQASIRIGDILVASPRTLLINVYLDPLPSGTHPIAELQVKYDDPAQGLTGLLSEKIPLMIKAEATYQPQPDLEVQKSILALGKYRQTQMAEKKLAAGDKAGAATLLQTAAKTALQMGDQNGATVLQRTATQLQAGEELSQSERKKTLLASKTVLGAPPTP</sequence>
<reference evidence="4" key="1">
    <citation type="submission" date="2023-07" db="EMBL/GenBank/DDBJ databases">
        <authorList>
            <person name="Luz R."/>
            <person name="Cordeiro R."/>
            <person name="Fonseca A."/>
            <person name="Goncalves V."/>
        </authorList>
    </citation>
    <scope>NUCLEOTIDE SEQUENCE [LARGE SCALE GENOMIC DNA]</scope>
    <source>
        <strain evidence="4">BACA0444</strain>
    </source>
</reference>
<dbReference type="SMART" id="SM00327">
    <property type="entry name" value="VWA"/>
    <property type="match status" value="1"/>
</dbReference>
<dbReference type="InterPro" id="IPR036465">
    <property type="entry name" value="vWFA_dom_sf"/>
</dbReference>
<dbReference type="InterPro" id="IPR002035">
    <property type="entry name" value="VWF_A"/>
</dbReference>
<evidence type="ECO:0000259" key="2">
    <source>
        <dbReference type="PROSITE" id="PS50234"/>
    </source>
</evidence>
<protein>
    <submittedName>
        <fullName evidence="3">VWA domain-containing protein</fullName>
    </submittedName>
</protein>
<name>A0AAE4FU51_9CYAN</name>
<evidence type="ECO:0000313" key="3">
    <source>
        <dbReference type="EMBL" id="MDS3861021.1"/>
    </source>
</evidence>
<gene>
    <name evidence="3" type="ORF">RIF25_09390</name>
</gene>
<dbReference type="PANTHER" id="PTHR10579:SF43">
    <property type="entry name" value="ZINC FINGER (C3HC4-TYPE RING FINGER) FAMILY PROTEIN"/>
    <property type="match status" value="1"/>
</dbReference>
<feature type="region of interest" description="Disordered" evidence="1">
    <location>
        <begin position="392"/>
        <end position="419"/>
    </location>
</feature>
<feature type="domain" description="VWFA" evidence="2">
    <location>
        <begin position="42"/>
        <end position="214"/>
    </location>
</feature>
<dbReference type="Pfam" id="PF00092">
    <property type="entry name" value="VWA"/>
    <property type="match status" value="1"/>
</dbReference>
<dbReference type="EMBL" id="JAVMIP010000008">
    <property type="protein sequence ID" value="MDS3861021.1"/>
    <property type="molecule type" value="Genomic_DNA"/>
</dbReference>
<dbReference type="InterPro" id="IPR051266">
    <property type="entry name" value="CLCR"/>
</dbReference>
<dbReference type="Proteomes" id="UP001268256">
    <property type="component" value="Unassembled WGS sequence"/>
</dbReference>
<dbReference type="RefSeq" id="WP_322878278.1">
    <property type="nucleotide sequence ID" value="NZ_JAVMIP010000008.1"/>
</dbReference>
<evidence type="ECO:0000313" key="4">
    <source>
        <dbReference type="Proteomes" id="UP001268256"/>
    </source>
</evidence>
<dbReference type="PROSITE" id="PS50234">
    <property type="entry name" value="VWFA"/>
    <property type="match status" value="1"/>
</dbReference>
<dbReference type="AlphaFoldDB" id="A0AAE4FU51"/>
<dbReference type="Gene3D" id="3.40.50.410">
    <property type="entry name" value="von Willebrand factor, type A domain"/>
    <property type="match status" value="1"/>
</dbReference>